<evidence type="ECO:0000313" key="1">
    <source>
        <dbReference type="EMBL" id="KAK4428887.1"/>
    </source>
</evidence>
<dbReference type="EMBL" id="JACGWO010000004">
    <property type="protein sequence ID" value="KAK4428887.1"/>
    <property type="molecule type" value="Genomic_DNA"/>
</dbReference>
<sequence>MPAKILEKCLKAILCNCDQALLGRHLHTKIEKYFAHCMIQACAFGHNLCSAFRKDKKALVSINATLKSEVEALEFQLSEMKASNDEKVVNLEAQLQRYLASNEHTTLLAATRIEAAHDFLKSAAFGISLEINTARSTIDAFKLCRSQIKTLGGFVECFAKIGSTLPWMPSYKFLMWANLLLLSLPQSGRLNCSSDFGIMQEFNIRGFFGP</sequence>
<dbReference type="AlphaFoldDB" id="A0AAE1YF37"/>
<dbReference type="Proteomes" id="UP001293254">
    <property type="component" value="Unassembled WGS sequence"/>
</dbReference>
<proteinExistence type="predicted"/>
<gene>
    <name evidence="1" type="ORF">Salat_1188600</name>
</gene>
<protein>
    <submittedName>
        <fullName evidence="1">Uncharacterized protein</fullName>
    </submittedName>
</protein>
<comment type="caution">
    <text evidence="1">The sequence shown here is derived from an EMBL/GenBank/DDBJ whole genome shotgun (WGS) entry which is preliminary data.</text>
</comment>
<organism evidence="1 2">
    <name type="scientific">Sesamum alatum</name>
    <dbReference type="NCBI Taxonomy" id="300844"/>
    <lineage>
        <taxon>Eukaryota</taxon>
        <taxon>Viridiplantae</taxon>
        <taxon>Streptophyta</taxon>
        <taxon>Embryophyta</taxon>
        <taxon>Tracheophyta</taxon>
        <taxon>Spermatophyta</taxon>
        <taxon>Magnoliopsida</taxon>
        <taxon>eudicotyledons</taxon>
        <taxon>Gunneridae</taxon>
        <taxon>Pentapetalae</taxon>
        <taxon>asterids</taxon>
        <taxon>lamiids</taxon>
        <taxon>Lamiales</taxon>
        <taxon>Pedaliaceae</taxon>
        <taxon>Sesamum</taxon>
    </lineage>
</organism>
<keyword evidence="2" id="KW-1185">Reference proteome</keyword>
<reference evidence="1" key="2">
    <citation type="journal article" date="2024" name="Plant">
        <title>Genomic evolution and insights into agronomic trait innovations of Sesamum species.</title>
        <authorList>
            <person name="Miao H."/>
            <person name="Wang L."/>
            <person name="Qu L."/>
            <person name="Liu H."/>
            <person name="Sun Y."/>
            <person name="Le M."/>
            <person name="Wang Q."/>
            <person name="Wei S."/>
            <person name="Zheng Y."/>
            <person name="Lin W."/>
            <person name="Duan Y."/>
            <person name="Cao H."/>
            <person name="Xiong S."/>
            <person name="Wang X."/>
            <person name="Wei L."/>
            <person name="Li C."/>
            <person name="Ma Q."/>
            <person name="Ju M."/>
            <person name="Zhao R."/>
            <person name="Li G."/>
            <person name="Mu C."/>
            <person name="Tian Q."/>
            <person name="Mei H."/>
            <person name="Zhang T."/>
            <person name="Gao T."/>
            <person name="Zhang H."/>
        </authorList>
    </citation>
    <scope>NUCLEOTIDE SEQUENCE</scope>
    <source>
        <strain evidence="1">3651</strain>
    </source>
</reference>
<reference evidence="1" key="1">
    <citation type="submission" date="2020-06" db="EMBL/GenBank/DDBJ databases">
        <authorList>
            <person name="Li T."/>
            <person name="Hu X."/>
            <person name="Zhang T."/>
            <person name="Song X."/>
            <person name="Zhang H."/>
            <person name="Dai N."/>
            <person name="Sheng W."/>
            <person name="Hou X."/>
            <person name="Wei L."/>
        </authorList>
    </citation>
    <scope>NUCLEOTIDE SEQUENCE</scope>
    <source>
        <strain evidence="1">3651</strain>
        <tissue evidence="1">Leaf</tissue>
    </source>
</reference>
<name>A0AAE1YF37_9LAMI</name>
<evidence type="ECO:0000313" key="2">
    <source>
        <dbReference type="Proteomes" id="UP001293254"/>
    </source>
</evidence>
<accession>A0AAE1YF37</accession>